<name>D7P5Q4_HYPDD</name>
<evidence type="ECO:0000313" key="1">
    <source>
        <dbReference type="EMBL" id="ADI40488.1"/>
    </source>
</evidence>
<proteinExistence type="predicted"/>
<gene>
    <name evidence="1" type="primary">U23</name>
</gene>
<dbReference type="EMBL" id="GQ923583">
    <property type="protein sequence ID" value="ADI40488.1"/>
    <property type="molecule type" value="Genomic_DNA"/>
</dbReference>
<sequence>MVGYQQTPWCSNTTMQNGEAVLSDARLIKIIHTFFELDDLKMSCNDMLTKVLSVFRDAIATGGLQEILNGFMLFLCGRREKHHGSPIPRIATYWDFKILIAGLLKRFSNDKSLKDVLDTYDDTGVVDRMVTGGYSLRLNSNIISMMDTAPYAGIRLLPPTKLLVLEPKQAAVLVYLFRTYYSNNTGIDDSAVRNFMGMLEKIDESIHGSVSARESDFRPVKSASRKTILATHQDASLVVRKYIMGQYSYIFSMLNQCFLRYDFLNNTEATHPRYQTKELVLNYLSSLMGLPANACEEHVWTTYVNDVGAVTSLTSMLDSGATNMEFLTYIVLQSLMLVQSASNEGQSYHEQYMKLRGTVAEQLRMGRYSKENPYDPGVIRKDDASLNIGPEKLKCLQALNKTIESQGPRGVSFPK</sequence>
<reference evidence="1" key="1">
    <citation type="journal article" date="2010" name="PLoS Pathog.">
        <title>Analysis of virion structural components reveals vestiges of the ancestral ichnovirus genome.</title>
        <authorList>
            <person name="Volkoff A.-N."/>
            <person name="Jouan V."/>
            <person name="Urbach S."/>
            <person name="Samain S."/>
            <person name="Bergoin M."/>
            <person name="Wincker P."/>
            <person name="Demettre E."/>
            <person name="Cousserans F."/>
            <person name="Provost B."/>
            <person name="Coulibaly F."/>
            <person name="Legeai F."/>
            <person name="Beliveau C."/>
            <person name="Cusson M."/>
            <person name="Gyapay G."/>
            <person name="Drezen J.-M."/>
        </authorList>
    </citation>
    <scope>NUCLEOTIDE SEQUENCE</scope>
</reference>
<dbReference type="AlphaFoldDB" id="D7P5Q4"/>
<accession>D7P5Q4</accession>
<protein>
    <submittedName>
        <fullName evidence="1">Uncharacterized protein U23</fullName>
    </submittedName>
</protein>
<organism evidence="1">
    <name type="scientific">Hyposoter didymator</name>
    <name type="common">Parasitoid wasp</name>
    <name type="synonym">Ichneumon didymator</name>
    <dbReference type="NCBI Taxonomy" id="260305"/>
    <lineage>
        <taxon>Eukaryota</taxon>
        <taxon>Metazoa</taxon>
        <taxon>Ecdysozoa</taxon>
        <taxon>Arthropoda</taxon>
        <taxon>Hexapoda</taxon>
        <taxon>Insecta</taxon>
        <taxon>Pterygota</taxon>
        <taxon>Neoptera</taxon>
        <taxon>Endopterygota</taxon>
        <taxon>Hymenoptera</taxon>
        <taxon>Apocrita</taxon>
        <taxon>Ichneumonoidea</taxon>
        <taxon>Ichneumonidae</taxon>
        <taxon>Campopleginae</taxon>
        <taxon>Dusona group</taxon>
        <taxon>Hyposoter</taxon>
    </lineage>
</organism>